<dbReference type="EMBL" id="JAUEPO010000004">
    <property type="protein sequence ID" value="KAK3324630.1"/>
    <property type="molecule type" value="Genomic_DNA"/>
</dbReference>
<organism evidence="2 3">
    <name type="scientific">Cercophora scortea</name>
    <dbReference type="NCBI Taxonomy" id="314031"/>
    <lineage>
        <taxon>Eukaryota</taxon>
        <taxon>Fungi</taxon>
        <taxon>Dikarya</taxon>
        <taxon>Ascomycota</taxon>
        <taxon>Pezizomycotina</taxon>
        <taxon>Sordariomycetes</taxon>
        <taxon>Sordariomycetidae</taxon>
        <taxon>Sordariales</taxon>
        <taxon>Lasiosphaeriaceae</taxon>
        <taxon>Cercophora</taxon>
    </lineage>
</organism>
<evidence type="ECO:0000313" key="2">
    <source>
        <dbReference type="EMBL" id="KAK3324630.1"/>
    </source>
</evidence>
<feature type="region of interest" description="Disordered" evidence="1">
    <location>
        <begin position="108"/>
        <end position="134"/>
    </location>
</feature>
<keyword evidence="3" id="KW-1185">Reference proteome</keyword>
<feature type="compositionally biased region" description="Low complexity" evidence="1">
    <location>
        <begin position="78"/>
        <end position="90"/>
    </location>
</feature>
<proteinExistence type="predicted"/>
<sequence length="237" mass="25782">MPCPPVDRDYFLLGVGSWATGPKSPVRGDGRAKAPIPASSTYVLPHNQDVLAQHAPQPEASPTRGNESREHCPPSPGTTIPKTAATTATTTTATTTAAATAAATTVTCAKPPPAPETSSDLQTVPEPPAQQSLNKKTLQTRSPFPVWYPAWYPPTWEEITVTLWHEKTWEWIRVTVRPIVICHYETLGASSCSRSSYSAVPLLTSQRRRVQKIMELDRREMLGKGGKSIMKTLGDIV</sequence>
<name>A0AAE0IGT2_9PEZI</name>
<feature type="region of interest" description="Disordered" evidence="1">
    <location>
        <begin position="55"/>
        <end position="90"/>
    </location>
</feature>
<dbReference type="Proteomes" id="UP001286456">
    <property type="component" value="Unassembled WGS sequence"/>
</dbReference>
<dbReference type="AlphaFoldDB" id="A0AAE0IGT2"/>
<feature type="region of interest" description="Disordered" evidence="1">
    <location>
        <begin position="19"/>
        <end position="43"/>
    </location>
</feature>
<gene>
    <name evidence="2" type="ORF">B0T19DRAFT_429004</name>
</gene>
<protein>
    <submittedName>
        <fullName evidence="2">Uncharacterized protein</fullName>
    </submittedName>
</protein>
<reference evidence="2" key="2">
    <citation type="submission" date="2023-06" db="EMBL/GenBank/DDBJ databases">
        <authorList>
            <consortium name="Lawrence Berkeley National Laboratory"/>
            <person name="Haridas S."/>
            <person name="Hensen N."/>
            <person name="Bonometti L."/>
            <person name="Westerberg I."/>
            <person name="Brannstrom I.O."/>
            <person name="Guillou S."/>
            <person name="Cros-Aarteil S."/>
            <person name="Calhoun S."/>
            <person name="Kuo A."/>
            <person name="Mondo S."/>
            <person name="Pangilinan J."/>
            <person name="Riley R."/>
            <person name="Labutti K."/>
            <person name="Andreopoulos B."/>
            <person name="Lipzen A."/>
            <person name="Chen C."/>
            <person name="Yanf M."/>
            <person name="Daum C."/>
            <person name="Ng V."/>
            <person name="Clum A."/>
            <person name="Steindorff A."/>
            <person name="Ohm R."/>
            <person name="Martin F."/>
            <person name="Silar P."/>
            <person name="Natvig D."/>
            <person name="Lalanne C."/>
            <person name="Gautier V."/>
            <person name="Ament-Velasquez S.L."/>
            <person name="Kruys A."/>
            <person name="Hutchinson M.I."/>
            <person name="Powell A.J."/>
            <person name="Barry K."/>
            <person name="Miller A.N."/>
            <person name="Grigoriev I.V."/>
            <person name="Debuchy R."/>
            <person name="Gladieux P."/>
            <person name="Thoren M.H."/>
            <person name="Johannesson H."/>
        </authorList>
    </citation>
    <scope>NUCLEOTIDE SEQUENCE</scope>
    <source>
        <strain evidence="2">SMH4131-1</strain>
    </source>
</reference>
<evidence type="ECO:0000256" key="1">
    <source>
        <dbReference type="SAM" id="MobiDB-lite"/>
    </source>
</evidence>
<accession>A0AAE0IGT2</accession>
<evidence type="ECO:0000313" key="3">
    <source>
        <dbReference type="Proteomes" id="UP001286456"/>
    </source>
</evidence>
<reference evidence="2" key="1">
    <citation type="journal article" date="2023" name="Mol. Phylogenet. Evol.">
        <title>Genome-scale phylogeny and comparative genomics of the fungal order Sordariales.</title>
        <authorList>
            <person name="Hensen N."/>
            <person name="Bonometti L."/>
            <person name="Westerberg I."/>
            <person name="Brannstrom I.O."/>
            <person name="Guillou S."/>
            <person name="Cros-Aarteil S."/>
            <person name="Calhoun S."/>
            <person name="Haridas S."/>
            <person name="Kuo A."/>
            <person name="Mondo S."/>
            <person name="Pangilinan J."/>
            <person name="Riley R."/>
            <person name="LaButti K."/>
            <person name="Andreopoulos B."/>
            <person name="Lipzen A."/>
            <person name="Chen C."/>
            <person name="Yan M."/>
            <person name="Daum C."/>
            <person name="Ng V."/>
            <person name="Clum A."/>
            <person name="Steindorff A."/>
            <person name="Ohm R.A."/>
            <person name="Martin F."/>
            <person name="Silar P."/>
            <person name="Natvig D.O."/>
            <person name="Lalanne C."/>
            <person name="Gautier V."/>
            <person name="Ament-Velasquez S.L."/>
            <person name="Kruys A."/>
            <person name="Hutchinson M.I."/>
            <person name="Powell A.J."/>
            <person name="Barry K."/>
            <person name="Miller A.N."/>
            <person name="Grigoriev I.V."/>
            <person name="Debuchy R."/>
            <person name="Gladieux P."/>
            <person name="Hiltunen Thoren M."/>
            <person name="Johannesson H."/>
        </authorList>
    </citation>
    <scope>NUCLEOTIDE SEQUENCE</scope>
    <source>
        <strain evidence="2">SMH4131-1</strain>
    </source>
</reference>
<comment type="caution">
    <text evidence="2">The sequence shown here is derived from an EMBL/GenBank/DDBJ whole genome shotgun (WGS) entry which is preliminary data.</text>
</comment>